<dbReference type="AlphaFoldDB" id="A0A6A5KDL8"/>
<organism evidence="2 3">
    <name type="scientific">Decorospora gaudefroyi</name>
    <dbReference type="NCBI Taxonomy" id="184978"/>
    <lineage>
        <taxon>Eukaryota</taxon>
        <taxon>Fungi</taxon>
        <taxon>Dikarya</taxon>
        <taxon>Ascomycota</taxon>
        <taxon>Pezizomycotina</taxon>
        <taxon>Dothideomycetes</taxon>
        <taxon>Pleosporomycetidae</taxon>
        <taxon>Pleosporales</taxon>
        <taxon>Pleosporineae</taxon>
        <taxon>Pleosporaceae</taxon>
        <taxon>Decorospora</taxon>
    </lineage>
</organism>
<reference evidence="2" key="1">
    <citation type="submission" date="2020-01" db="EMBL/GenBank/DDBJ databases">
        <authorList>
            <consortium name="DOE Joint Genome Institute"/>
            <person name="Haridas S."/>
            <person name="Albert R."/>
            <person name="Binder M."/>
            <person name="Bloem J."/>
            <person name="Labutti K."/>
            <person name="Salamov A."/>
            <person name="Andreopoulos B."/>
            <person name="Baker S.E."/>
            <person name="Barry K."/>
            <person name="Bills G."/>
            <person name="Bluhm B.H."/>
            <person name="Cannon C."/>
            <person name="Castanera R."/>
            <person name="Culley D.E."/>
            <person name="Daum C."/>
            <person name="Ezra D."/>
            <person name="Gonzalez J.B."/>
            <person name="Henrissat B."/>
            <person name="Kuo A."/>
            <person name="Liang C."/>
            <person name="Lipzen A."/>
            <person name="Lutzoni F."/>
            <person name="Magnuson J."/>
            <person name="Mondo S."/>
            <person name="Nolan M."/>
            <person name="Ohm R."/>
            <person name="Pangilinan J."/>
            <person name="Park H.-J."/>
            <person name="Ramirez L."/>
            <person name="Alfaro M."/>
            <person name="Sun H."/>
            <person name="Tritt A."/>
            <person name="Yoshinaga Y."/>
            <person name="Zwiers L.-H."/>
            <person name="Turgeon B.G."/>
            <person name="Goodwin S.B."/>
            <person name="Spatafora J.W."/>
            <person name="Crous P.W."/>
            <person name="Grigoriev I.V."/>
        </authorList>
    </citation>
    <scope>NUCLEOTIDE SEQUENCE</scope>
    <source>
        <strain evidence="2">P77</strain>
    </source>
</reference>
<feature type="transmembrane region" description="Helical" evidence="1">
    <location>
        <begin position="20"/>
        <end position="42"/>
    </location>
</feature>
<gene>
    <name evidence="2" type="ORF">BDW02DRAFT_394791</name>
</gene>
<dbReference type="Proteomes" id="UP000800040">
    <property type="component" value="Unassembled WGS sequence"/>
</dbReference>
<evidence type="ECO:0000256" key="1">
    <source>
        <dbReference type="SAM" id="Phobius"/>
    </source>
</evidence>
<accession>A0A6A5KDL8</accession>
<evidence type="ECO:0000313" key="2">
    <source>
        <dbReference type="EMBL" id="KAF1833122.1"/>
    </source>
</evidence>
<protein>
    <submittedName>
        <fullName evidence="2">Uncharacterized protein</fullName>
    </submittedName>
</protein>
<dbReference type="EMBL" id="ML975324">
    <property type="protein sequence ID" value="KAF1833122.1"/>
    <property type="molecule type" value="Genomic_DNA"/>
</dbReference>
<feature type="transmembrane region" description="Helical" evidence="1">
    <location>
        <begin position="62"/>
        <end position="80"/>
    </location>
</feature>
<keyword evidence="3" id="KW-1185">Reference proteome</keyword>
<evidence type="ECO:0000313" key="3">
    <source>
        <dbReference type="Proteomes" id="UP000800040"/>
    </source>
</evidence>
<keyword evidence="1" id="KW-0472">Membrane</keyword>
<proteinExistence type="predicted"/>
<keyword evidence="1" id="KW-1133">Transmembrane helix</keyword>
<sequence>MIRFRFNQSHHLIWDNEACSFFFFFFVWCCALTHYLPIFLSARYSSHLPARYIPPPPARRRILLSLFETFSCLYLFGIPFS</sequence>
<name>A0A6A5KDL8_9PLEO</name>
<keyword evidence="1" id="KW-0812">Transmembrane</keyword>